<evidence type="ECO:0000313" key="2">
    <source>
        <dbReference type="EMBL" id="MFC7318816.1"/>
    </source>
</evidence>
<dbReference type="CDD" id="cd00531">
    <property type="entry name" value="NTF2_like"/>
    <property type="match status" value="1"/>
</dbReference>
<evidence type="ECO:0000259" key="1">
    <source>
        <dbReference type="Pfam" id="PF13577"/>
    </source>
</evidence>
<keyword evidence="3" id="KW-1185">Reference proteome</keyword>
<comment type="caution">
    <text evidence="2">The sequence shown here is derived from an EMBL/GenBank/DDBJ whole genome shotgun (WGS) entry which is preliminary data.</text>
</comment>
<dbReference type="AlphaFoldDB" id="A0ABD6AET6"/>
<organism evidence="2 3">
    <name type="scientific">Halomarina halobia</name>
    <dbReference type="NCBI Taxonomy" id="3033386"/>
    <lineage>
        <taxon>Archaea</taxon>
        <taxon>Methanobacteriati</taxon>
        <taxon>Methanobacteriota</taxon>
        <taxon>Stenosarchaea group</taxon>
        <taxon>Halobacteria</taxon>
        <taxon>Halobacteriales</taxon>
        <taxon>Natronomonadaceae</taxon>
        <taxon>Halomarina</taxon>
    </lineage>
</organism>
<dbReference type="EMBL" id="JBHTBF010000003">
    <property type="protein sequence ID" value="MFC7318816.1"/>
    <property type="molecule type" value="Genomic_DNA"/>
</dbReference>
<dbReference type="GeneID" id="79316996"/>
<dbReference type="Proteomes" id="UP001596547">
    <property type="component" value="Unassembled WGS sequence"/>
</dbReference>
<dbReference type="RefSeq" id="WP_276306348.1">
    <property type="nucleotide sequence ID" value="NZ_CP119993.1"/>
</dbReference>
<reference evidence="2 3" key="1">
    <citation type="journal article" date="2019" name="Int. J. Syst. Evol. Microbiol.">
        <title>The Global Catalogue of Microorganisms (GCM) 10K type strain sequencing project: providing services to taxonomists for standard genome sequencing and annotation.</title>
        <authorList>
            <consortium name="The Broad Institute Genomics Platform"/>
            <consortium name="The Broad Institute Genome Sequencing Center for Infectious Disease"/>
            <person name="Wu L."/>
            <person name="Ma J."/>
        </authorList>
    </citation>
    <scope>NUCLEOTIDE SEQUENCE [LARGE SCALE GENOMIC DNA]</scope>
    <source>
        <strain evidence="2 3">PSR21</strain>
    </source>
</reference>
<name>A0ABD6AET6_9EURY</name>
<dbReference type="SUPFAM" id="SSF54427">
    <property type="entry name" value="NTF2-like"/>
    <property type="match status" value="1"/>
</dbReference>
<gene>
    <name evidence="2" type="ORF">ACFQPE_18730</name>
</gene>
<proteinExistence type="predicted"/>
<dbReference type="InterPro" id="IPR037401">
    <property type="entry name" value="SnoaL-like"/>
</dbReference>
<dbReference type="Pfam" id="PF13577">
    <property type="entry name" value="SnoaL_4"/>
    <property type="match status" value="1"/>
</dbReference>
<dbReference type="Gene3D" id="3.10.450.50">
    <property type="match status" value="1"/>
</dbReference>
<sequence length="154" mass="17913">MNVEERITRLEHREAIKELRAEYCYRIDARQWDRFVDLFTDDAHMNFGPVGEFNGRDAIRDFAENIVGKEHPFLAHMVHNPILTIDGRSATGRWYFEVPCTFRDGNAGWIQGVYRDEYTNEGSGWKFASVVADFNYFADYDDGWAEIVSSKQGD</sequence>
<dbReference type="InterPro" id="IPR032710">
    <property type="entry name" value="NTF2-like_dom_sf"/>
</dbReference>
<evidence type="ECO:0000313" key="3">
    <source>
        <dbReference type="Proteomes" id="UP001596547"/>
    </source>
</evidence>
<feature type="domain" description="SnoaL-like" evidence="1">
    <location>
        <begin position="9"/>
        <end position="129"/>
    </location>
</feature>
<accession>A0ABD6AET6</accession>
<protein>
    <submittedName>
        <fullName evidence="2">Nuclear transport factor 2 family protein</fullName>
    </submittedName>
</protein>